<dbReference type="GO" id="GO:0005319">
    <property type="term" value="F:lipid transporter activity"/>
    <property type="evidence" value="ECO:0007669"/>
    <property type="project" value="TreeGrafter"/>
</dbReference>
<dbReference type="GO" id="GO:0008047">
    <property type="term" value="F:enzyme activator activity"/>
    <property type="evidence" value="ECO:0007669"/>
    <property type="project" value="InterPro"/>
</dbReference>
<feature type="signal peptide" evidence="2">
    <location>
        <begin position="1"/>
        <end position="24"/>
    </location>
</feature>
<dbReference type="AlphaFoldDB" id="A0A812DVB0"/>
<dbReference type="InterPro" id="IPR003172">
    <property type="entry name" value="ML_dom"/>
</dbReference>
<evidence type="ECO:0000259" key="3">
    <source>
        <dbReference type="SMART" id="SM00737"/>
    </source>
</evidence>
<organism evidence="4 5">
    <name type="scientific">Acanthosepion pharaonis</name>
    <name type="common">Pharaoh cuttlefish</name>
    <name type="synonym">Sepia pharaonis</name>
    <dbReference type="NCBI Taxonomy" id="158019"/>
    <lineage>
        <taxon>Eukaryota</taxon>
        <taxon>Metazoa</taxon>
        <taxon>Spiralia</taxon>
        <taxon>Lophotrochozoa</taxon>
        <taxon>Mollusca</taxon>
        <taxon>Cephalopoda</taxon>
        <taxon>Coleoidea</taxon>
        <taxon>Decapodiformes</taxon>
        <taxon>Sepiida</taxon>
        <taxon>Sepiina</taxon>
        <taxon>Sepiidae</taxon>
        <taxon>Acanthosepion</taxon>
    </lineage>
</organism>
<feature type="chain" id="PRO_5032326338" evidence="2">
    <location>
        <begin position="25"/>
        <end position="230"/>
    </location>
</feature>
<name>A0A812DVB0_ACAPH</name>
<evidence type="ECO:0000256" key="1">
    <source>
        <dbReference type="ARBA" id="ARBA00022729"/>
    </source>
</evidence>
<dbReference type="Gene3D" id="2.70.220.10">
    <property type="entry name" value="Ganglioside GM2 activator"/>
    <property type="match status" value="1"/>
</dbReference>
<feature type="domain" description="MD-2-related lipid-recognition" evidence="3">
    <location>
        <begin position="81"/>
        <end position="225"/>
    </location>
</feature>
<dbReference type="GO" id="GO:0006689">
    <property type="term" value="P:ganglioside catabolic process"/>
    <property type="evidence" value="ECO:0007669"/>
    <property type="project" value="InterPro"/>
</dbReference>
<accession>A0A812DVB0</accession>
<evidence type="ECO:0000256" key="2">
    <source>
        <dbReference type="SAM" id="SignalP"/>
    </source>
</evidence>
<dbReference type="InterPro" id="IPR036846">
    <property type="entry name" value="GM2-AP_sf"/>
</dbReference>
<dbReference type="InterPro" id="IPR028996">
    <property type="entry name" value="GM2-AP"/>
</dbReference>
<keyword evidence="5" id="KW-1185">Reference proteome</keyword>
<dbReference type="PANTHER" id="PTHR17357:SF0">
    <property type="entry name" value="GANGLIOSIDE GM2 ACTIVATOR"/>
    <property type="match status" value="1"/>
</dbReference>
<dbReference type="SMART" id="SM00737">
    <property type="entry name" value="ML"/>
    <property type="match status" value="1"/>
</dbReference>
<dbReference type="Pfam" id="PF02221">
    <property type="entry name" value="E1_DerP2_DerF2"/>
    <property type="match status" value="1"/>
</dbReference>
<dbReference type="EMBL" id="CAHIKZ030004519">
    <property type="protein sequence ID" value="CAE1311651.1"/>
    <property type="molecule type" value="Genomic_DNA"/>
</dbReference>
<dbReference type="OrthoDB" id="6101610at2759"/>
<dbReference type="Proteomes" id="UP000597762">
    <property type="component" value="Unassembled WGS sequence"/>
</dbReference>
<evidence type="ECO:0000313" key="5">
    <source>
        <dbReference type="Proteomes" id="UP000597762"/>
    </source>
</evidence>
<dbReference type="SUPFAM" id="SSF63707">
    <property type="entry name" value="Ganglioside M2 (gm2) activator"/>
    <property type="match status" value="1"/>
</dbReference>
<gene>
    <name evidence="4" type="ORF">SPHA_63050</name>
</gene>
<dbReference type="GO" id="GO:0009898">
    <property type="term" value="C:cytoplasmic side of plasma membrane"/>
    <property type="evidence" value="ECO:0007669"/>
    <property type="project" value="TreeGrafter"/>
</dbReference>
<protein>
    <submittedName>
        <fullName evidence="4">GM2A</fullName>
    </submittedName>
</protein>
<sequence length="230" mass="25782">MHCLFFFLIAFVFVAGILPIKVSAQAPPSDTVLRYEPHRKDNETKPALSFKSTQLLHHCQQREKNHQKLSNVNGSNLQFHFSDCGNNTSIIKFLNLEVCPDPVLTPGQIAITFKIQFKKTIVDKLRADVKLTKKVAGVHVKIPCIASVGSCVYDNICNKLALIKHCPKPLVEHGFNCKCPFKQGIISIPWLKFSISRNIVPSGQYGLHLQLYHMNALAGCFKLNLSFSKP</sequence>
<keyword evidence="1 2" id="KW-0732">Signal</keyword>
<comment type="caution">
    <text evidence="4">The sequence shown here is derived from an EMBL/GenBank/DDBJ whole genome shotgun (WGS) entry which is preliminary data.</text>
</comment>
<dbReference type="PANTHER" id="PTHR17357">
    <property type="entry name" value="GM2 GANGLIOSIDE ACTIVATOR PROTEIN"/>
    <property type="match status" value="1"/>
</dbReference>
<evidence type="ECO:0000313" key="4">
    <source>
        <dbReference type="EMBL" id="CAE1311651.1"/>
    </source>
</evidence>
<reference evidence="4" key="1">
    <citation type="submission" date="2021-01" db="EMBL/GenBank/DDBJ databases">
        <authorList>
            <person name="Li R."/>
            <person name="Bekaert M."/>
        </authorList>
    </citation>
    <scope>NUCLEOTIDE SEQUENCE</scope>
    <source>
        <strain evidence="4">Farmed</strain>
    </source>
</reference>
<proteinExistence type="predicted"/>